<sequence>MASKAKLKLPGQLLDHAMSTRCVGPPKHGTSTTRQLKSQHDRPTVPQTRFIRNLEWNGQTNPFCCPRVETKNMQL</sequence>
<accession>A0AAV9BC90</accession>
<keyword evidence="3" id="KW-1185">Reference proteome</keyword>
<proteinExistence type="predicted"/>
<feature type="region of interest" description="Disordered" evidence="1">
    <location>
        <begin position="19"/>
        <end position="44"/>
    </location>
</feature>
<comment type="caution">
    <text evidence="2">The sequence shown here is derived from an EMBL/GenBank/DDBJ whole genome shotgun (WGS) entry which is preliminary data.</text>
</comment>
<protein>
    <submittedName>
        <fullName evidence="2">Uncharacterized protein</fullName>
    </submittedName>
</protein>
<gene>
    <name evidence="2" type="ORF">QJS04_geneDACA012218</name>
</gene>
<dbReference type="Proteomes" id="UP001179952">
    <property type="component" value="Unassembled WGS sequence"/>
</dbReference>
<evidence type="ECO:0000313" key="2">
    <source>
        <dbReference type="EMBL" id="KAK1273694.1"/>
    </source>
</evidence>
<dbReference type="AlphaFoldDB" id="A0AAV9BC90"/>
<organism evidence="2 3">
    <name type="scientific">Acorus gramineus</name>
    <name type="common">Dwarf sweet flag</name>
    <dbReference type="NCBI Taxonomy" id="55184"/>
    <lineage>
        <taxon>Eukaryota</taxon>
        <taxon>Viridiplantae</taxon>
        <taxon>Streptophyta</taxon>
        <taxon>Embryophyta</taxon>
        <taxon>Tracheophyta</taxon>
        <taxon>Spermatophyta</taxon>
        <taxon>Magnoliopsida</taxon>
        <taxon>Liliopsida</taxon>
        <taxon>Acoraceae</taxon>
        <taxon>Acorus</taxon>
    </lineage>
</organism>
<name>A0AAV9BC90_ACOGR</name>
<evidence type="ECO:0000313" key="3">
    <source>
        <dbReference type="Proteomes" id="UP001179952"/>
    </source>
</evidence>
<reference evidence="2" key="2">
    <citation type="submission" date="2023-06" db="EMBL/GenBank/DDBJ databases">
        <authorList>
            <person name="Ma L."/>
            <person name="Liu K.-W."/>
            <person name="Li Z."/>
            <person name="Hsiao Y.-Y."/>
            <person name="Qi Y."/>
            <person name="Fu T."/>
            <person name="Tang G."/>
            <person name="Zhang D."/>
            <person name="Sun W.-H."/>
            <person name="Liu D.-K."/>
            <person name="Li Y."/>
            <person name="Chen G.-Z."/>
            <person name="Liu X.-D."/>
            <person name="Liao X.-Y."/>
            <person name="Jiang Y.-T."/>
            <person name="Yu X."/>
            <person name="Hao Y."/>
            <person name="Huang J."/>
            <person name="Zhao X.-W."/>
            <person name="Ke S."/>
            <person name="Chen Y.-Y."/>
            <person name="Wu W.-L."/>
            <person name="Hsu J.-L."/>
            <person name="Lin Y.-F."/>
            <person name="Huang M.-D."/>
            <person name="Li C.-Y."/>
            <person name="Huang L."/>
            <person name="Wang Z.-W."/>
            <person name="Zhao X."/>
            <person name="Zhong W.-Y."/>
            <person name="Peng D.-H."/>
            <person name="Ahmad S."/>
            <person name="Lan S."/>
            <person name="Zhang J.-S."/>
            <person name="Tsai W.-C."/>
            <person name="Van De Peer Y."/>
            <person name="Liu Z.-J."/>
        </authorList>
    </citation>
    <scope>NUCLEOTIDE SEQUENCE</scope>
    <source>
        <strain evidence="2">SCP</strain>
        <tissue evidence="2">Leaves</tissue>
    </source>
</reference>
<dbReference type="EMBL" id="JAUJYN010000004">
    <property type="protein sequence ID" value="KAK1273694.1"/>
    <property type="molecule type" value="Genomic_DNA"/>
</dbReference>
<evidence type="ECO:0000256" key="1">
    <source>
        <dbReference type="SAM" id="MobiDB-lite"/>
    </source>
</evidence>
<reference evidence="2" key="1">
    <citation type="journal article" date="2023" name="Nat. Commun.">
        <title>Diploid and tetraploid genomes of Acorus and the evolution of monocots.</title>
        <authorList>
            <person name="Ma L."/>
            <person name="Liu K.W."/>
            <person name="Li Z."/>
            <person name="Hsiao Y.Y."/>
            <person name="Qi Y."/>
            <person name="Fu T."/>
            <person name="Tang G.D."/>
            <person name="Zhang D."/>
            <person name="Sun W.H."/>
            <person name="Liu D.K."/>
            <person name="Li Y."/>
            <person name="Chen G.Z."/>
            <person name="Liu X.D."/>
            <person name="Liao X.Y."/>
            <person name="Jiang Y.T."/>
            <person name="Yu X."/>
            <person name="Hao Y."/>
            <person name="Huang J."/>
            <person name="Zhao X.W."/>
            <person name="Ke S."/>
            <person name="Chen Y.Y."/>
            <person name="Wu W.L."/>
            <person name="Hsu J.L."/>
            <person name="Lin Y.F."/>
            <person name="Huang M.D."/>
            <person name="Li C.Y."/>
            <person name="Huang L."/>
            <person name="Wang Z.W."/>
            <person name="Zhao X."/>
            <person name="Zhong W.Y."/>
            <person name="Peng D.H."/>
            <person name="Ahmad S."/>
            <person name="Lan S."/>
            <person name="Zhang J.S."/>
            <person name="Tsai W.C."/>
            <person name="Van de Peer Y."/>
            <person name="Liu Z.J."/>
        </authorList>
    </citation>
    <scope>NUCLEOTIDE SEQUENCE</scope>
    <source>
        <strain evidence="2">SCP</strain>
    </source>
</reference>